<proteinExistence type="predicted"/>
<sequence>MFATVRRRAASPGADAEGAGRGVAFAVPSSAIARGVDRCSDAKARIRRVAVRSMEGGVGARFFLVDCIRLLD</sequence>
<name>A0ABZ3D2H1_9PROT</name>
<dbReference type="RefSeq" id="WP_342627761.1">
    <property type="nucleotide sequence ID" value="NZ_CP152276.1"/>
</dbReference>
<dbReference type="EMBL" id="CP152276">
    <property type="protein sequence ID" value="XAE41943.1"/>
    <property type="molecule type" value="Genomic_DNA"/>
</dbReference>
<accession>A0ABZ3D2H1</accession>
<gene>
    <name evidence="1" type="ORF">AAC691_16930</name>
</gene>
<organism evidence="1 2">
    <name type="scientific">Nguyenibacter vanlangensis</name>
    <dbReference type="NCBI Taxonomy" id="1216886"/>
    <lineage>
        <taxon>Bacteria</taxon>
        <taxon>Pseudomonadati</taxon>
        <taxon>Pseudomonadota</taxon>
        <taxon>Alphaproteobacteria</taxon>
        <taxon>Acetobacterales</taxon>
        <taxon>Acetobacteraceae</taxon>
        <taxon>Nguyenibacter</taxon>
    </lineage>
</organism>
<evidence type="ECO:0000313" key="1">
    <source>
        <dbReference type="EMBL" id="XAE41943.1"/>
    </source>
</evidence>
<dbReference type="Proteomes" id="UP001449795">
    <property type="component" value="Chromosome"/>
</dbReference>
<evidence type="ECO:0000313" key="2">
    <source>
        <dbReference type="Proteomes" id="UP001449795"/>
    </source>
</evidence>
<reference evidence="1 2" key="1">
    <citation type="submission" date="2024-04" db="EMBL/GenBank/DDBJ databases">
        <title>Complete genome sequence of Nguyenibacter vanlangesis HBCM-1154, a strain capable of nitrogen fixation, IAA production, and phosphorus solubilization isolated from sugarcane soil.</title>
        <authorList>
            <person name="MY HANH P."/>
        </authorList>
    </citation>
    <scope>NUCLEOTIDE SEQUENCE [LARGE SCALE GENOMIC DNA]</scope>
    <source>
        <strain evidence="1 2">HBCM 1154</strain>
    </source>
</reference>
<keyword evidence="2" id="KW-1185">Reference proteome</keyword>
<protein>
    <submittedName>
        <fullName evidence="1">Uncharacterized protein</fullName>
    </submittedName>
</protein>